<dbReference type="STRING" id="299467.A0A443S0Z3"/>
<dbReference type="PRINTS" id="PR00371">
    <property type="entry name" value="FPNCR"/>
</dbReference>
<gene>
    <name evidence="11" type="ORF">B4U80_02626</name>
</gene>
<evidence type="ECO:0000256" key="2">
    <source>
        <dbReference type="ARBA" id="ARBA00001974"/>
    </source>
</evidence>
<evidence type="ECO:0000256" key="5">
    <source>
        <dbReference type="ARBA" id="ARBA00022643"/>
    </source>
</evidence>
<comment type="caution">
    <text evidence="11">The sequence shown here is derived from an EMBL/GenBank/DDBJ whole genome shotgun (WGS) entry which is preliminary data.</text>
</comment>
<feature type="non-terminal residue" evidence="11">
    <location>
        <position position="562"/>
    </location>
</feature>
<evidence type="ECO:0000256" key="3">
    <source>
        <dbReference type="ARBA" id="ARBA00022605"/>
    </source>
</evidence>
<dbReference type="InterPro" id="IPR029039">
    <property type="entry name" value="Flavoprotein-like_sf"/>
</dbReference>
<evidence type="ECO:0000256" key="4">
    <source>
        <dbReference type="ARBA" id="ARBA00022630"/>
    </source>
</evidence>
<feature type="non-terminal residue" evidence="11">
    <location>
        <position position="1"/>
    </location>
</feature>
<dbReference type="Gene3D" id="1.20.990.10">
    <property type="entry name" value="NADPH-cytochrome p450 Reductase, Chain A, domain 3"/>
    <property type="match status" value="1"/>
</dbReference>
<dbReference type="SUPFAM" id="SSF52218">
    <property type="entry name" value="Flavoproteins"/>
    <property type="match status" value="1"/>
</dbReference>
<evidence type="ECO:0008006" key="13">
    <source>
        <dbReference type="Google" id="ProtNLM"/>
    </source>
</evidence>
<dbReference type="Gene3D" id="2.40.30.10">
    <property type="entry name" value="Translation factors"/>
    <property type="match status" value="1"/>
</dbReference>
<dbReference type="OrthoDB" id="1856718at2759"/>
<keyword evidence="8" id="KW-0560">Oxidoreductase</keyword>
<keyword evidence="6" id="KW-0274">FAD</keyword>
<evidence type="ECO:0000259" key="9">
    <source>
        <dbReference type="Pfam" id="PF00175"/>
    </source>
</evidence>
<dbReference type="PANTHER" id="PTHR19384">
    <property type="entry name" value="NITRIC OXIDE SYNTHASE-RELATED"/>
    <property type="match status" value="1"/>
</dbReference>
<evidence type="ECO:0000313" key="12">
    <source>
        <dbReference type="Proteomes" id="UP000288716"/>
    </source>
</evidence>
<dbReference type="GO" id="GO:0005829">
    <property type="term" value="C:cytosol"/>
    <property type="evidence" value="ECO:0007669"/>
    <property type="project" value="TreeGrafter"/>
</dbReference>
<dbReference type="Pfam" id="PF00667">
    <property type="entry name" value="FAD_binding_1"/>
    <property type="match status" value="1"/>
</dbReference>
<dbReference type="GO" id="GO:0030586">
    <property type="term" value="F:[methionine synthase] reductase (NADPH) activity"/>
    <property type="evidence" value="ECO:0007669"/>
    <property type="project" value="TreeGrafter"/>
</dbReference>
<dbReference type="PANTHER" id="PTHR19384:SF84">
    <property type="entry name" value="METHIONINE SYNTHASE REDUCTASE"/>
    <property type="match status" value="1"/>
</dbReference>
<dbReference type="SUPFAM" id="SSF63380">
    <property type="entry name" value="Riboflavin synthase domain-like"/>
    <property type="match status" value="1"/>
</dbReference>
<comment type="cofactor">
    <cofactor evidence="1">
        <name>FMN</name>
        <dbReference type="ChEBI" id="CHEBI:58210"/>
    </cofactor>
</comment>
<protein>
    <recommendedName>
        <fullName evidence="13">Methionine synthase reductase-like protein</fullName>
    </recommendedName>
</protein>
<dbReference type="Pfam" id="PF00175">
    <property type="entry name" value="NAD_binding_1"/>
    <property type="match status" value="1"/>
</dbReference>
<sequence length="562" mass="64518">LDLTDKRFSIECEQLVVFVVSTTGEGEAPDNAKKFWRRISKPTIASNFLSTEVGVEPWVYNLIPYILHQLGLYDIQRIPKVLVQKIENKMSDEHSLLNSSPQLSELTELSLPLVTKKSQQIVVQKCEEVQCCDEFFFAKLPVMNSKLFDAKLMSMRRLNKLCDSDSSIDIKSVFEATMESDTCDFPEYAAGDSFGFICGNRDEEVSLIMKLLNCDNDANEFYSISCEGINHLPQYCKLRDYFKYYCELRSVPMKSCIRCFADFCESDIQKRRMLELSSREGADDYAKFVRGGSLNMLDLLQMFDSCKPTLEAFFSNVPCFVPRYYSVVNTQCEEKKGLFRFAFSVLEFESRFKREATQLKGVFTGLLESLFKTTDETYSIGDCRSPIASFKVFKRKNLHFKLPKSPSAPLILVGPGTGVAPFIAFLEERQKMKENGQTIGECWLFFGCRHSLYDFIYERELHDFQHSNVLTNLCVCFSRDDSHPQKYVQNLIEENGKAISQLILKNNETVVYVCGDLQKLSVNVSTAFTNVIEVEDNLIREDAVKIIRDLQSAKRYLQDVWV</sequence>
<dbReference type="Proteomes" id="UP000288716">
    <property type="component" value="Unassembled WGS sequence"/>
</dbReference>
<dbReference type="EMBL" id="NCKV01013402">
    <property type="protein sequence ID" value="RWS21164.1"/>
    <property type="molecule type" value="Genomic_DNA"/>
</dbReference>
<proteinExistence type="predicted"/>
<accession>A0A443S0Z3</accession>
<evidence type="ECO:0000256" key="1">
    <source>
        <dbReference type="ARBA" id="ARBA00001917"/>
    </source>
</evidence>
<dbReference type="VEuPathDB" id="VectorBase:LDEU010876"/>
<dbReference type="InterPro" id="IPR001433">
    <property type="entry name" value="OxRdtase_FAD/NAD-bd"/>
</dbReference>
<dbReference type="GO" id="GO:0050660">
    <property type="term" value="F:flavin adenine dinucleotide binding"/>
    <property type="evidence" value="ECO:0007669"/>
    <property type="project" value="TreeGrafter"/>
</dbReference>
<dbReference type="InterPro" id="IPR001709">
    <property type="entry name" value="Flavoprot_Pyr_Nucl_cyt_Rdtase"/>
</dbReference>
<evidence type="ECO:0000259" key="10">
    <source>
        <dbReference type="Pfam" id="PF00667"/>
    </source>
</evidence>
<keyword evidence="3" id="KW-0028">Amino-acid biosynthesis</keyword>
<dbReference type="Gene3D" id="3.40.50.80">
    <property type="entry name" value="Nucleotide-binding domain of ferredoxin-NADP reductase (FNR) module"/>
    <property type="match status" value="1"/>
</dbReference>
<evidence type="ECO:0000256" key="6">
    <source>
        <dbReference type="ARBA" id="ARBA00022827"/>
    </source>
</evidence>
<dbReference type="InterPro" id="IPR003097">
    <property type="entry name" value="CysJ-like_FAD-binding"/>
</dbReference>
<keyword evidence="12" id="KW-1185">Reference proteome</keyword>
<dbReference type="InterPro" id="IPR023173">
    <property type="entry name" value="NADPH_Cyt_P450_Rdtase_alpha"/>
</dbReference>
<organism evidence="11 12">
    <name type="scientific">Leptotrombidium deliense</name>
    <dbReference type="NCBI Taxonomy" id="299467"/>
    <lineage>
        <taxon>Eukaryota</taxon>
        <taxon>Metazoa</taxon>
        <taxon>Ecdysozoa</taxon>
        <taxon>Arthropoda</taxon>
        <taxon>Chelicerata</taxon>
        <taxon>Arachnida</taxon>
        <taxon>Acari</taxon>
        <taxon>Acariformes</taxon>
        <taxon>Trombidiformes</taxon>
        <taxon>Prostigmata</taxon>
        <taxon>Anystina</taxon>
        <taxon>Parasitengona</taxon>
        <taxon>Trombiculoidea</taxon>
        <taxon>Trombiculidae</taxon>
        <taxon>Leptotrombidium</taxon>
    </lineage>
</organism>
<keyword evidence="4" id="KW-0285">Flavoprotein</keyword>
<dbReference type="InterPro" id="IPR039261">
    <property type="entry name" value="FNR_nucleotide-bd"/>
</dbReference>
<feature type="domain" description="Sulfite reductase [NADPH] flavoprotein alpha-component-like FAD-binding" evidence="10">
    <location>
        <begin position="185"/>
        <end position="363"/>
    </location>
</feature>
<keyword evidence="7" id="KW-0521">NADP</keyword>
<dbReference type="GO" id="GO:0050667">
    <property type="term" value="P:homocysteine metabolic process"/>
    <property type="evidence" value="ECO:0007669"/>
    <property type="project" value="TreeGrafter"/>
</dbReference>
<evidence type="ECO:0000313" key="11">
    <source>
        <dbReference type="EMBL" id="RWS21164.1"/>
    </source>
</evidence>
<dbReference type="Gene3D" id="3.40.50.360">
    <property type="match status" value="1"/>
</dbReference>
<keyword evidence="5" id="KW-0288">FMN</keyword>
<evidence type="ECO:0000256" key="7">
    <source>
        <dbReference type="ARBA" id="ARBA00022857"/>
    </source>
</evidence>
<name>A0A443S0Z3_9ACAR</name>
<reference evidence="11 12" key="1">
    <citation type="journal article" date="2018" name="Gigascience">
        <title>Genomes of trombidid mites reveal novel predicted allergens and laterally-transferred genes associated with secondary metabolism.</title>
        <authorList>
            <person name="Dong X."/>
            <person name="Chaisiri K."/>
            <person name="Xia D."/>
            <person name="Armstrong S.D."/>
            <person name="Fang Y."/>
            <person name="Donnelly M.J."/>
            <person name="Kadowaki T."/>
            <person name="McGarry J.W."/>
            <person name="Darby A.C."/>
            <person name="Makepeace B.L."/>
        </authorList>
    </citation>
    <scope>NUCLEOTIDE SEQUENCE [LARGE SCALE GENOMIC DNA]</scope>
    <source>
        <strain evidence="11">UoL-UT</strain>
    </source>
</reference>
<dbReference type="SUPFAM" id="SSF52343">
    <property type="entry name" value="Ferredoxin reductase-like, C-terminal NADP-linked domain"/>
    <property type="match status" value="1"/>
</dbReference>
<dbReference type="FunFam" id="3.40.50.80:FF:000001">
    <property type="entry name" value="NADPH--cytochrome P450 reductase 1"/>
    <property type="match status" value="1"/>
</dbReference>
<dbReference type="InterPro" id="IPR017938">
    <property type="entry name" value="Riboflavin_synthase-like_b-brl"/>
</dbReference>
<dbReference type="AlphaFoldDB" id="A0A443S0Z3"/>
<dbReference type="GO" id="GO:0010181">
    <property type="term" value="F:FMN binding"/>
    <property type="evidence" value="ECO:0007669"/>
    <property type="project" value="TreeGrafter"/>
</dbReference>
<dbReference type="GO" id="GO:0009086">
    <property type="term" value="P:methionine biosynthetic process"/>
    <property type="evidence" value="ECO:0007669"/>
    <property type="project" value="TreeGrafter"/>
</dbReference>
<feature type="domain" description="Oxidoreductase FAD/NAD(P)-binding" evidence="9">
    <location>
        <begin position="412"/>
        <end position="516"/>
    </location>
</feature>
<comment type="cofactor">
    <cofactor evidence="2">
        <name>FAD</name>
        <dbReference type="ChEBI" id="CHEBI:57692"/>
    </cofactor>
</comment>
<evidence type="ECO:0000256" key="8">
    <source>
        <dbReference type="ARBA" id="ARBA00023002"/>
    </source>
</evidence>